<feature type="transmembrane region" description="Helical" evidence="10">
    <location>
        <begin position="209"/>
        <end position="228"/>
    </location>
</feature>
<proteinExistence type="inferred from homology"/>
<dbReference type="PANTHER" id="PTHR11003">
    <property type="entry name" value="POTASSIUM CHANNEL, SUBFAMILY K"/>
    <property type="match status" value="1"/>
</dbReference>
<reference evidence="12 13" key="1">
    <citation type="submission" date="2017-06" db="EMBL/GenBank/DDBJ databases">
        <title>Aedes aegypti genome working group (AGWG) sequencing and assembly.</title>
        <authorList>
            <consortium name="Aedes aegypti Genome Working Group (AGWG)"/>
            <person name="Matthews B.J."/>
        </authorList>
    </citation>
    <scope>NUCLEOTIDE SEQUENCE [LARGE SCALE GENOMIC DNA]</scope>
    <source>
        <strain evidence="12 13">LVP_AGWG</strain>
    </source>
</reference>
<evidence type="ECO:0000256" key="1">
    <source>
        <dbReference type="ARBA" id="ARBA00004141"/>
    </source>
</evidence>
<dbReference type="OrthoDB" id="297496at2759"/>
<dbReference type="EnsemblMetazoa" id="AAEL013184-RD">
    <property type="protein sequence ID" value="AAEL013184-PD"/>
    <property type="gene ID" value="AAEL013184"/>
</dbReference>
<evidence type="ECO:0000256" key="8">
    <source>
        <dbReference type="RuleBase" id="RU003857"/>
    </source>
</evidence>
<dbReference type="Proteomes" id="UP000008820">
    <property type="component" value="Chromosome 3"/>
</dbReference>
<feature type="transmembrane region" description="Helical" evidence="10">
    <location>
        <begin position="93"/>
        <end position="112"/>
    </location>
</feature>
<feature type="transmembrane region" description="Helical" evidence="10">
    <location>
        <begin position="174"/>
        <end position="197"/>
    </location>
</feature>
<evidence type="ECO:0000256" key="4">
    <source>
        <dbReference type="ARBA" id="ARBA00022989"/>
    </source>
</evidence>
<feature type="compositionally biased region" description="Low complexity" evidence="9">
    <location>
        <begin position="777"/>
        <end position="799"/>
    </location>
</feature>
<keyword evidence="5 8" id="KW-0406">Ion transport</keyword>
<dbReference type="Gene3D" id="1.10.287.70">
    <property type="match status" value="1"/>
</dbReference>
<feature type="transmembrane region" description="Helical" evidence="10">
    <location>
        <begin position="124"/>
        <end position="142"/>
    </location>
</feature>
<organism evidence="12 13">
    <name type="scientific">Aedes aegypti</name>
    <name type="common">Yellowfever mosquito</name>
    <name type="synonym">Culex aegypti</name>
    <dbReference type="NCBI Taxonomy" id="7159"/>
    <lineage>
        <taxon>Eukaryota</taxon>
        <taxon>Metazoa</taxon>
        <taxon>Ecdysozoa</taxon>
        <taxon>Arthropoda</taxon>
        <taxon>Hexapoda</taxon>
        <taxon>Insecta</taxon>
        <taxon>Pterygota</taxon>
        <taxon>Neoptera</taxon>
        <taxon>Endopterygota</taxon>
        <taxon>Diptera</taxon>
        <taxon>Nematocera</taxon>
        <taxon>Culicoidea</taxon>
        <taxon>Culicidae</taxon>
        <taxon>Culicinae</taxon>
        <taxon>Aedini</taxon>
        <taxon>Aedes</taxon>
        <taxon>Stegomyia</taxon>
    </lineage>
</organism>
<keyword evidence="6 10" id="KW-0472">Membrane</keyword>
<evidence type="ECO:0000256" key="2">
    <source>
        <dbReference type="ARBA" id="ARBA00022448"/>
    </source>
</evidence>
<dbReference type="GO" id="GO:0015271">
    <property type="term" value="F:outward rectifier potassium channel activity"/>
    <property type="evidence" value="ECO:0007669"/>
    <property type="project" value="TreeGrafter"/>
</dbReference>
<keyword evidence="13" id="KW-1185">Reference proteome</keyword>
<feature type="domain" description="Potassium channel" evidence="11">
    <location>
        <begin position="88"/>
        <end position="144"/>
    </location>
</feature>
<dbReference type="InParanoid" id="A0A6I8TNC7"/>
<reference evidence="12" key="2">
    <citation type="submission" date="2020-05" db="UniProtKB">
        <authorList>
            <consortium name="EnsemblMetazoa"/>
        </authorList>
    </citation>
    <scope>IDENTIFICATION</scope>
    <source>
        <strain evidence="12">LVP_AGWG</strain>
    </source>
</reference>
<keyword evidence="2 8" id="KW-0813">Transport</keyword>
<dbReference type="FunCoup" id="A0A6I8TNC7">
    <property type="interactions" value="10"/>
</dbReference>
<dbReference type="InterPro" id="IPR003280">
    <property type="entry name" value="2pore_dom_K_chnl"/>
</dbReference>
<dbReference type="AlphaFoldDB" id="A0A6I8TNC7"/>
<protein>
    <recommendedName>
        <fullName evidence="11">Potassium channel domain-containing protein</fullName>
    </recommendedName>
</protein>
<dbReference type="SUPFAM" id="SSF81324">
    <property type="entry name" value="Voltage-gated potassium channels"/>
    <property type="match status" value="2"/>
</dbReference>
<dbReference type="EnsemblMetazoa" id="AAEL013184-RE">
    <property type="protein sequence ID" value="AAEL013184-PE"/>
    <property type="gene ID" value="AAEL013184"/>
</dbReference>
<feature type="compositionally biased region" description="Basic and acidic residues" evidence="9">
    <location>
        <begin position="873"/>
        <end position="884"/>
    </location>
</feature>
<dbReference type="PANTHER" id="PTHR11003:SF331">
    <property type="entry name" value="OPEN RECTIFIER POTASSIUM CHANNEL PROTEIN 1"/>
    <property type="match status" value="1"/>
</dbReference>
<dbReference type="PRINTS" id="PR01333">
    <property type="entry name" value="2POREKCHANEL"/>
</dbReference>
<dbReference type="GO" id="GO:0005886">
    <property type="term" value="C:plasma membrane"/>
    <property type="evidence" value="ECO:0007669"/>
    <property type="project" value="TreeGrafter"/>
</dbReference>
<gene>
    <name evidence="12" type="primary">5577434</name>
</gene>
<feature type="domain" description="Potassium channel" evidence="11">
    <location>
        <begin position="186"/>
        <end position="267"/>
    </location>
</feature>
<dbReference type="GO" id="GO:0022841">
    <property type="term" value="F:potassium ion leak channel activity"/>
    <property type="evidence" value="ECO:0007669"/>
    <property type="project" value="TreeGrafter"/>
</dbReference>
<comment type="subcellular location">
    <subcellularLocation>
        <location evidence="1">Membrane</location>
        <topology evidence="1">Multi-pass membrane protein</topology>
    </subcellularLocation>
</comment>
<dbReference type="EnsemblMetazoa" id="AAEL013184-RF">
    <property type="protein sequence ID" value="AAEL013184-PF"/>
    <property type="gene ID" value="AAEL013184"/>
</dbReference>
<keyword evidence="4 10" id="KW-1133">Transmembrane helix</keyword>
<dbReference type="EnsemblMetazoa" id="AAEL013184-RB">
    <property type="protein sequence ID" value="AAEL013184-PB"/>
    <property type="gene ID" value="AAEL013184"/>
</dbReference>
<evidence type="ECO:0000256" key="9">
    <source>
        <dbReference type="SAM" id="MobiDB-lite"/>
    </source>
</evidence>
<dbReference type="GO" id="GO:0030322">
    <property type="term" value="P:stabilization of membrane potential"/>
    <property type="evidence" value="ECO:0007669"/>
    <property type="project" value="TreeGrafter"/>
</dbReference>
<evidence type="ECO:0000256" key="7">
    <source>
        <dbReference type="ARBA" id="ARBA00023303"/>
    </source>
</evidence>
<evidence type="ECO:0000256" key="3">
    <source>
        <dbReference type="ARBA" id="ARBA00022692"/>
    </source>
</evidence>
<keyword evidence="7 8" id="KW-0407">Ion channel</keyword>
<dbReference type="FunFam" id="1.10.287.70:FF:000210">
    <property type="entry name" value="Open rectifier potassium channel protein 1"/>
    <property type="match status" value="1"/>
</dbReference>
<evidence type="ECO:0000313" key="12">
    <source>
        <dbReference type="EnsemblMetazoa" id="AAEL013184-PB"/>
    </source>
</evidence>
<sequence length="884" mass="99221">MTPKEWLALFAFYAAYLFFGASVFYHNEHALETERRAEELAERIEMNELLTKYLAPHDNELQQELLVRLNDYCDKKVTNYTLDEYEPPYVWDFYHSFYFAFIVCSTIGYGNISPNNTFGRIFMIFYALIGLPVNGFFFAYLGDLYGKTYIRLYRRYKQFKLSSNRQYVPHQVNFIGQIVLYLIPGIVIFIFLPAAIFSYFEKWPYDVSVYYSFVTLTTIGFGDYASTFQASQEHEFGTAYIYYQVFVILWFFAGVGYVFMILGFIAKGMAHKKVQRLEKMLAVNVKAAQNRVWNGVTRDISYLRKILNEVYMMKFKPVFEEPSDRFASMNLSRSDSCPELTMYREEDIDPIAVCRKRAYSMSTTAAHVEPRLRSKSVVSVPSIRRLSDSDLSRINKEKTFGIQALVQPAELLAKVVSALANISTIDEDGQSILEQASINTGINCFSDSQILASEQTWSGWSNYGGSDHAYLTTPPMGRPRASSDIGLAPHQTPGNPYDWTWSGGDALQIKEMMKIRQKALKSRDNLLRTALSNSKQQFGSNVSFETPPPPRERLSSFSALNRRLLQRLNPFRKTSIASEAKPSPIYDVESARPVESYLSKTSRGRASMFNFPPQQYLAATSKGRGSIMSLPPSDEHLLETTTIGDLIRALEIAHTHATIQNYATVGSTKSPQRKIATSIAPQMPPSIMSIFPNNPSPDLVARRGSLKPHLGQSLSNPLQSSPLSHNPVSSSSFRMANPPPYSATSGYTPSPKPLRRRFSVRLSSLAYPPGQCPRPGTPLDTSTPLTSSSSSLYAPTTTLQRKLSNRPSPLASQNQNLLTVPSSVGASGSTKPWRPALLRSDSDQTTAHLTPVQRIAPGLAGSRCRHSSLCQTEEPRTKDDYGNS</sequence>
<dbReference type="InterPro" id="IPR013099">
    <property type="entry name" value="K_chnl_dom"/>
</dbReference>
<evidence type="ECO:0000256" key="10">
    <source>
        <dbReference type="SAM" id="Phobius"/>
    </source>
</evidence>
<name>A0A6I8TNC7_AEDAE</name>
<feature type="compositionally biased region" description="Polar residues" evidence="9">
    <location>
        <begin position="800"/>
        <end position="830"/>
    </location>
</feature>
<feature type="compositionally biased region" description="Low complexity" evidence="9">
    <location>
        <begin position="712"/>
        <end position="732"/>
    </location>
</feature>
<evidence type="ECO:0000256" key="5">
    <source>
        <dbReference type="ARBA" id="ARBA00023065"/>
    </source>
</evidence>
<evidence type="ECO:0000313" key="13">
    <source>
        <dbReference type="Proteomes" id="UP000008820"/>
    </source>
</evidence>
<comment type="similarity">
    <text evidence="8">Belongs to the two pore domain potassium channel (TC 1.A.1.8) family.</text>
</comment>
<evidence type="ECO:0000259" key="11">
    <source>
        <dbReference type="Pfam" id="PF07885"/>
    </source>
</evidence>
<evidence type="ECO:0000256" key="6">
    <source>
        <dbReference type="ARBA" id="ARBA00023136"/>
    </source>
</evidence>
<accession>A0A6I8TNC7</accession>
<feature type="transmembrane region" description="Helical" evidence="10">
    <location>
        <begin position="7"/>
        <end position="25"/>
    </location>
</feature>
<feature type="transmembrane region" description="Helical" evidence="10">
    <location>
        <begin position="240"/>
        <end position="266"/>
    </location>
</feature>
<keyword evidence="3 8" id="KW-0812">Transmembrane</keyword>
<feature type="region of interest" description="Disordered" evidence="9">
    <location>
        <begin position="708"/>
        <end position="884"/>
    </location>
</feature>
<dbReference type="Pfam" id="PF07885">
    <property type="entry name" value="Ion_trans_2"/>
    <property type="match status" value="2"/>
</dbReference>